<dbReference type="GO" id="GO:0031672">
    <property type="term" value="C:A band"/>
    <property type="evidence" value="ECO:0007669"/>
    <property type="project" value="UniProtKB-ARBA"/>
</dbReference>
<name>A0A0L8H7J6_OCTBM</name>
<dbReference type="PANTHER" id="PTHR13140:SF857">
    <property type="entry name" value="MYOSIN-11"/>
    <property type="match status" value="1"/>
</dbReference>
<evidence type="ECO:0000313" key="12">
    <source>
        <dbReference type="EMBL" id="KOF85162.1"/>
    </source>
</evidence>
<dbReference type="GO" id="GO:0005524">
    <property type="term" value="F:ATP binding"/>
    <property type="evidence" value="ECO:0007669"/>
    <property type="project" value="UniProtKB-UniRule"/>
</dbReference>
<dbReference type="Gene3D" id="3.40.850.10">
    <property type="entry name" value="Kinesin motor domain"/>
    <property type="match status" value="1"/>
</dbReference>
<keyword evidence="2 8" id="KW-0547">Nucleotide-binding</keyword>
<dbReference type="GO" id="GO:0007015">
    <property type="term" value="P:actin filament organization"/>
    <property type="evidence" value="ECO:0007669"/>
    <property type="project" value="TreeGrafter"/>
</dbReference>
<dbReference type="FunFam" id="1.10.10.820:FF:000001">
    <property type="entry name" value="Myosin heavy chain"/>
    <property type="match status" value="1"/>
</dbReference>
<evidence type="ECO:0000256" key="4">
    <source>
        <dbReference type="ARBA" id="ARBA00023054"/>
    </source>
</evidence>
<dbReference type="Pfam" id="PF00063">
    <property type="entry name" value="Myosin_head"/>
    <property type="match status" value="2"/>
</dbReference>
<dbReference type="InterPro" id="IPR004009">
    <property type="entry name" value="SH3_Myosin"/>
</dbReference>
<dbReference type="Gene3D" id="1.20.58.530">
    <property type="match status" value="1"/>
</dbReference>
<evidence type="ECO:0008006" key="13">
    <source>
        <dbReference type="Google" id="ProtNLM"/>
    </source>
</evidence>
<dbReference type="CDD" id="cd01377">
    <property type="entry name" value="MYSc_class_II"/>
    <property type="match status" value="1"/>
</dbReference>
<accession>A0A0L8H7J6</accession>
<dbReference type="PROSITE" id="PS51844">
    <property type="entry name" value="SH3_LIKE"/>
    <property type="match status" value="1"/>
</dbReference>
<evidence type="ECO:0000259" key="11">
    <source>
        <dbReference type="PROSITE" id="PS51844"/>
    </source>
</evidence>
<dbReference type="PRINTS" id="PR00193">
    <property type="entry name" value="MYOSINHEAVY"/>
</dbReference>
<feature type="compositionally biased region" description="Basic and acidic residues" evidence="9">
    <location>
        <begin position="906"/>
        <end position="916"/>
    </location>
</feature>
<keyword evidence="5 8" id="KW-0518">Myosin</keyword>
<evidence type="ECO:0000256" key="6">
    <source>
        <dbReference type="ARBA" id="ARBA00023175"/>
    </source>
</evidence>
<evidence type="ECO:0000259" key="10">
    <source>
        <dbReference type="PROSITE" id="PS51456"/>
    </source>
</evidence>
<evidence type="ECO:0000256" key="9">
    <source>
        <dbReference type="SAM" id="MobiDB-lite"/>
    </source>
</evidence>
<keyword evidence="7 8" id="KW-0009">Actin-binding</keyword>
<dbReference type="FunFam" id="1.20.5.340:FF:000036">
    <property type="entry name" value="Myosin heavy chain"/>
    <property type="match status" value="1"/>
</dbReference>
<dbReference type="InterPro" id="IPR001609">
    <property type="entry name" value="Myosin_head_motor_dom-like"/>
</dbReference>
<dbReference type="GO" id="GO:0016459">
    <property type="term" value="C:myosin complex"/>
    <property type="evidence" value="ECO:0007669"/>
    <property type="project" value="UniProtKB-KW"/>
</dbReference>
<dbReference type="GO" id="GO:0000146">
    <property type="term" value="F:microfilament motor activity"/>
    <property type="evidence" value="ECO:0007669"/>
    <property type="project" value="TreeGrafter"/>
</dbReference>
<evidence type="ECO:0000256" key="7">
    <source>
        <dbReference type="ARBA" id="ARBA00023203"/>
    </source>
</evidence>
<organism evidence="12">
    <name type="scientific">Octopus bimaculoides</name>
    <name type="common">California two-spotted octopus</name>
    <dbReference type="NCBI Taxonomy" id="37653"/>
    <lineage>
        <taxon>Eukaryota</taxon>
        <taxon>Metazoa</taxon>
        <taxon>Spiralia</taxon>
        <taxon>Lophotrochozoa</taxon>
        <taxon>Mollusca</taxon>
        <taxon>Cephalopoda</taxon>
        <taxon>Coleoidea</taxon>
        <taxon>Octopodiformes</taxon>
        <taxon>Octopoda</taxon>
        <taxon>Incirrata</taxon>
        <taxon>Octopodidae</taxon>
        <taxon>Octopus</taxon>
    </lineage>
</organism>
<feature type="domain" description="Myosin motor" evidence="10">
    <location>
        <begin position="84"/>
        <end position="624"/>
    </location>
</feature>
<dbReference type="GO" id="GO:0016020">
    <property type="term" value="C:membrane"/>
    <property type="evidence" value="ECO:0007669"/>
    <property type="project" value="TreeGrafter"/>
</dbReference>
<dbReference type="SMART" id="SM00242">
    <property type="entry name" value="MYSc"/>
    <property type="match status" value="1"/>
</dbReference>
<dbReference type="FunFam" id="3.40.850.10:FF:000024">
    <property type="entry name" value="Myosin heavy chain, isoform J"/>
    <property type="match status" value="1"/>
</dbReference>
<dbReference type="InterPro" id="IPR000048">
    <property type="entry name" value="IQ_motif_EF-hand-BS"/>
</dbReference>
<sequence length="1062" mass="122220">MAGYDPNDPDMEFLCLPRNKLLELTTRAFDGKKNCWVPDTKEGFLSAEIQSTKGDEVTVKCDANSEMRTIKKDDISQMNPPKFEMNMDMANLTFLNEASILHNLRSRYQSGFIYTYSGLFCVAINPYRRLPIYGQNLVDKYRGKRKAEMPPHLFSVADNAYQYMLQDRENQSMLITGESGAGKTESTKKVIMYFAEVAATQDRKREKADGTRAGSLEDQIIQANPVLEAYGNAKTVRNNNSSRFGKFIRIHFGTQGKIAGADIETYLLEKSRVTFQQTVERNYHIFYQLLTPTFPDVIEKMLCAQDPGLYSFINQGTLTVDGIDDDAEMMLTDTAFDVLGFTDEEKMSMYKCTGCILHLGEMKFKQRGEQAEADGTAEAEKVAFLLGVNAGDLLKCLLKPKIKVGTEYVTQGRNKNQVMNSISALAKSLYDRMFNWLVKRVNHTLDTKTKRQFFIGVLDIAGFEIFDFNSFEQLCINYTNERLQQFFNHHMFVLEQEEYKKEGIVWEFIDFGLDLQACIDLIEKPMGILSILEEECMFPKASDTTFKNKLYDNHLGKNPMFGKPKPPKPGQMEAHFALHHYAGSVSYNIEGWLDKNKDPINENVVDLLQNSKEHVVKVLFTPPEGLIDAALVLHQLRCNGVLEGIRICRKGFPNRIIYSEFKQRYSILAPNAVPSGFADGKLVTEKVLLALQLDQNEYRLGTTKVFFKAGVLGMLEDMRDERLSKIISMFQAHIRGYLMRKAYKKLQDQRIGLTLIQRNIRKWLVLRNWEWWRLFNKVKPLLNIARQEDEMKKQQEDFAKMKEEFSRCEQTRKELEEQNVTLLQQKNDLAIAMSTADDQISEAEDKIEQLIKQKSEFESQLKEMEDKLMDEEDANADVANAKKKIEAENAELKKDVEDLESSLAKSEQEKTTKDNQIKTLQDEMAQQDEHISKLSKEKKNLDELQKKTLEDLQAEEDKVNHLSKLKTKLEQTLDELEDNLEREKKIRGDVEKSKRKVEQDLKSTQETVEDLERIKRDLEDGMRKKDMEINGLNSKLEDEQSLVAQLQKKIKELQGVVGTCDV</sequence>
<dbReference type="EMBL" id="KQ418961">
    <property type="protein sequence ID" value="KOF85162.1"/>
    <property type="molecule type" value="Genomic_DNA"/>
</dbReference>
<dbReference type="Pfam" id="PF00612">
    <property type="entry name" value="IQ"/>
    <property type="match status" value="1"/>
</dbReference>
<dbReference type="SMART" id="SM00015">
    <property type="entry name" value="IQ"/>
    <property type="match status" value="1"/>
</dbReference>
<protein>
    <recommendedName>
        <fullName evidence="13">Myosin motor domain-containing protein</fullName>
    </recommendedName>
</protein>
<feature type="domain" description="Myosin motor" evidence="10">
    <location>
        <begin position="628"/>
        <end position="720"/>
    </location>
</feature>
<keyword evidence="3 8" id="KW-0067">ATP-binding</keyword>
<dbReference type="Gene3D" id="1.20.5.4820">
    <property type="match status" value="1"/>
</dbReference>
<dbReference type="InterPro" id="IPR027417">
    <property type="entry name" value="P-loop_NTPase"/>
</dbReference>
<feature type="region of interest" description="Disordered" evidence="9">
    <location>
        <begin position="894"/>
        <end position="916"/>
    </location>
</feature>
<dbReference type="SUPFAM" id="SSF52540">
    <property type="entry name" value="P-loop containing nucleoside triphosphate hydrolases"/>
    <property type="match status" value="1"/>
</dbReference>
<dbReference type="Pfam" id="PF01576">
    <property type="entry name" value="Myosin_tail_1"/>
    <property type="match status" value="1"/>
</dbReference>
<dbReference type="Gene3D" id="2.30.30.360">
    <property type="entry name" value="Myosin S1 fragment, N-terminal"/>
    <property type="match status" value="1"/>
</dbReference>
<dbReference type="Gene3D" id="1.20.120.720">
    <property type="entry name" value="Myosin VI head, motor domain, U50 subdomain"/>
    <property type="match status" value="1"/>
</dbReference>
<dbReference type="OrthoDB" id="312459at2759"/>
<dbReference type="InterPro" id="IPR036961">
    <property type="entry name" value="Kinesin_motor_dom_sf"/>
</dbReference>
<dbReference type="Gene3D" id="1.10.10.820">
    <property type="match status" value="1"/>
</dbReference>
<comment type="caution">
    <text evidence="8">Lacks conserved residue(s) required for the propagation of feature annotation.</text>
</comment>
<dbReference type="AlphaFoldDB" id="A0A0L8H7J6"/>
<dbReference type="InterPro" id="IPR008989">
    <property type="entry name" value="Myosin_S1_N"/>
</dbReference>
<dbReference type="Pfam" id="PF02736">
    <property type="entry name" value="Myosin_N"/>
    <property type="match status" value="1"/>
</dbReference>
<feature type="binding site" evidence="8">
    <location>
        <begin position="177"/>
        <end position="184"/>
    </location>
    <ligand>
        <name>ATP</name>
        <dbReference type="ChEBI" id="CHEBI:30616"/>
    </ligand>
</feature>
<evidence type="ECO:0000256" key="5">
    <source>
        <dbReference type="ARBA" id="ARBA00023123"/>
    </source>
</evidence>
<dbReference type="GO" id="GO:0051015">
    <property type="term" value="F:actin filament binding"/>
    <property type="evidence" value="ECO:0007669"/>
    <property type="project" value="InterPro"/>
</dbReference>
<feature type="domain" description="Myosin N-terminal SH3-like" evidence="11">
    <location>
        <begin position="30"/>
        <end position="80"/>
    </location>
</feature>
<evidence type="ECO:0000256" key="3">
    <source>
        <dbReference type="ARBA" id="ARBA00022840"/>
    </source>
</evidence>
<keyword evidence="6 8" id="KW-0505">Motor protein</keyword>
<proteinExistence type="inferred from homology"/>
<dbReference type="STRING" id="37653.A0A0L8H7J6"/>
<evidence type="ECO:0000256" key="1">
    <source>
        <dbReference type="ARBA" id="ARBA00008314"/>
    </source>
</evidence>
<dbReference type="PROSITE" id="PS51456">
    <property type="entry name" value="MYOSIN_MOTOR"/>
    <property type="match status" value="2"/>
</dbReference>
<evidence type="ECO:0000256" key="2">
    <source>
        <dbReference type="ARBA" id="ARBA00022741"/>
    </source>
</evidence>
<dbReference type="PROSITE" id="PS50096">
    <property type="entry name" value="IQ"/>
    <property type="match status" value="1"/>
</dbReference>
<reference evidence="12" key="1">
    <citation type="submission" date="2015-07" db="EMBL/GenBank/DDBJ databases">
        <title>MeaNS - Measles Nucleotide Surveillance Program.</title>
        <authorList>
            <person name="Tran T."/>
            <person name="Druce J."/>
        </authorList>
    </citation>
    <scope>NUCLEOTIDE SEQUENCE</scope>
    <source>
        <strain evidence="12">UCB-OBI-ISO-001</strain>
        <tissue evidence="12">Gonad</tissue>
    </source>
</reference>
<dbReference type="FunFam" id="2.30.30.360:FF:000001">
    <property type="entry name" value="Myosin heavy chain"/>
    <property type="match status" value="1"/>
</dbReference>
<evidence type="ECO:0000256" key="8">
    <source>
        <dbReference type="PROSITE-ProRule" id="PRU00782"/>
    </source>
</evidence>
<dbReference type="FunFam" id="1.20.58.530:FF:000001">
    <property type="entry name" value="Myosin heavy chain"/>
    <property type="match status" value="1"/>
</dbReference>
<keyword evidence="4" id="KW-0175">Coiled coil</keyword>
<dbReference type="FunFam" id="1.20.5.4820:FF:000002">
    <property type="entry name" value="Myosin heavy chain 10"/>
    <property type="match status" value="1"/>
</dbReference>
<dbReference type="SUPFAM" id="SSF90257">
    <property type="entry name" value="Myosin rod fragments"/>
    <property type="match status" value="2"/>
</dbReference>
<dbReference type="InterPro" id="IPR002928">
    <property type="entry name" value="Myosin_tail"/>
</dbReference>
<dbReference type="Gene3D" id="1.20.5.340">
    <property type="match status" value="2"/>
</dbReference>
<dbReference type="PANTHER" id="PTHR13140">
    <property type="entry name" value="MYOSIN"/>
    <property type="match status" value="1"/>
</dbReference>
<comment type="similarity">
    <text evidence="1 8">Belongs to the TRAFAC class myosin-kinesin ATPase superfamily. Myosin family.</text>
</comment>
<dbReference type="FunFam" id="1.20.120.720:FF:000001">
    <property type="entry name" value="Myosin heavy chain, muscle"/>
    <property type="match status" value="1"/>
</dbReference>
<gene>
    <name evidence="12" type="ORF">OCBIM_22020759mg</name>
</gene>